<protein>
    <submittedName>
        <fullName evidence="1">Uncharacterized protein</fullName>
    </submittedName>
</protein>
<gene>
    <name evidence="1" type="ORF">GCM10023171_25720</name>
</gene>
<name>A0ABP8PHT3_9MICO</name>
<evidence type="ECO:0000313" key="1">
    <source>
        <dbReference type="EMBL" id="GAA4487661.1"/>
    </source>
</evidence>
<accession>A0ABP8PHT3</accession>
<proteinExistence type="predicted"/>
<sequence length="125" mass="13159">MDGIPRAVLDLDRAEPGIDPPADLRQELLERIVKVDSGSIRADAFAATSEHGGKRCGCLSRFCIPQREVQACESDGGDSAAAGFVQVLPQSLPRDSGPRRATDCSAGDVVLEQCCDSFCPDLGGP</sequence>
<comment type="caution">
    <text evidence="1">The sequence shown here is derived from an EMBL/GenBank/DDBJ whole genome shotgun (WGS) entry which is preliminary data.</text>
</comment>
<dbReference type="EMBL" id="BAABGP010000018">
    <property type="protein sequence ID" value="GAA4487661.1"/>
    <property type="molecule type" value="Genomic_DNA"/>
</dbReference>
<reference evidence="2" key="1">
    <citation type="journal article" date="2019" name="Int. J. Syst. Evol. Microbiol.">
        <title>The Global Catalogue of Microorganisms (GCM) 10K type strain sequencing project: providing services to taxonomists for standard genome sequencing and annotation.</title>
        <authorList>
            <consortium name="The Broad Institute Genomics Platform"/>
            <consortium name="The Broad Institute Genome Sequencing Center for Infectious Disease"/>
            <person name="Wu L."/>
            <person name="Ma J."/>
        </authorList>
    </citation>
    <scope>NUCLEOTIDE SEQUENCE [LARGE SCALE GENOMIC DNA]</scope>
    <source>
        <strain evidence="2">JCM 17839</strain>
    </source>
</reference>
<dbReference type="Proteomes" id="UP001500731">
    <property type="component" value="Unassembled WGS sequence"/>
</dbReference>
<keyword evidence="2" id="KW-1185">Reference proteome</keyword>
<evidence type="ECO:0000313" key="2">
    <source>
        <dbReference type="Proteomes" id="UP001500731"/>
    </source>
</evidence>
<organism evidence="1 2">
    <name type="scientific">Microbacterium panaciterrae</name>
    <dbReference type="NCBI Taxonomy" id="985759"/>
    <lineage>
        <taxon>Bacteria</taxon>
        <taxon>Bacillati</taxon>
        <taxon>Actinomycetota</taxon>
        <taxon>Actinomycetes</taxon>
        <taxon>Micrococcales</taxon>
        <taxon>Microbacteriaceae</taxon>
        <taxon>Microbacterium</taxon>
    </lineage>
</organism>